<evidence type="ECO:0000256" key="2">
    <source>
        <dbReference type="ARBA" id="ARBA00005417"/>
    </source>
</evidence>
<gene>
    <name evidence="10" type="ORF">I6G68_08200</name>
    <name evidence="9" type="ORF">ODY43_06790</name>
</gene>
<comment type="similarity">
    <text evidence="2">Belongs to the ABC transporter superfamily.</text>
</comment>
<evidence type="ECO:0000313" key="12">
    <source>
        <dbReference type="Proteomes" id="UP001069145"/>
    </source>
</evidence>
<dbReference type="Pfam" id="PF08352">
    <property type="entry name" value="oligo_HPY"/>
    <property type="match status" value="1"/>
</dbReference>
<dbReference type="CDD" id="cd03257">
    <property type="entry name" value="ABC_NikE_OppD_transporters"/>
    <property type="match status" value="1"/>
</dbReference>
<dbReference type="PROSITE" id="PS00211">
    <property type="entry name" value="ABC_TRANSPORTER_1"/>
    <property type="match status" value="1"/>
</dbReference>
<dbReference type="InterPro" id="IPR003593">
    <property type="entry name" value="AAA+_ATPase"/>
</dbReference>
<keyword evidence="6" id="KW-0571">Peptide transport</keyword>
<dbReference type="KEGG" id="aun:AWM73_01850"/>
<evidence type="ECO:0000256" key="3">
    <source>
        <dbReference type="ARBA" id="ARBA00022448"/>
    </source>
</evidence>
<dbReference type="GeneID" id="35768554"/>
<evidence type="ECO:0000256" key="7">
    <source>
        <dbReference type="ARBA" id="ARBA00022927"/>
    </source>
</evidence>
<dbReference type="GO" id="GO:0015833">
    <property type="term" value="P:peptide transport"/>
    <property type="evidence" value="ECO:0007669"/>
    <property type="project" value="UniProtKB-KW"/>
</dbReference>
<evidence type="ECO:0000313" key="10">
    <source>
        <dbReference type="EMBL" id="QPS01337.1"/>
    </source>
</evidence>
<name>A0A0X8FDH3_9LACT</name>
<dbReference type="PANTHER" id="PTHR43776:SF7">
    <property type="entry name" value="D,D-DIPEPTIDE TRANSPORT ATP-BINDING PROTEIN DDPF-RELATED"/>
    <property type="match status" value="1"/>
</dbReference>
<comment type="subcellular location">
    <subcellularLocation>
        <location evidence="1">Cell membrane</location>
        <topology evidence="1">Peripheral membrane protein</topology>
    </subcellularLocation>
</comment>
<dbReference type="InterPro" id="IPR017871">
    <property type="entry name" value="ABC_transporter-like_CS"/>
</dbReference>
<keyword evidence="3" id="KW-0813">Transport</keyword>
<dbReference type="GO" id="GO:0055085">
    <property type="term" value="P:transmembrane transport"/>
    <property type="evidence" value="ECO:0007669"/>
    <property type="project" value="UniProtKB-ARBA"/>
</dbReference>
<dbReference type="EMBL" id="CP065662">
    <property type="protein sequence ID" value="QPS01337.1"/>
    <property type="molecule type" value="Genomic_DNA"/>
</dbReference>
<keyword evidence="12" id="KW-1185">Reference proteome</keyword>
<dbReference type="GO" id="GO:0015031">
    <property type="term" value="P:protein transport"/>
    <property type="evidence" value="ECO:0007669"/>
    <property type="project" value="UniProtKB-KW"/>
</dbReference>
<dbReference type="FunFam" id="3.40.50.300:FF:000016">
    <property type="entry name" value="Oligopeptide ABC transporter ATP-binding component"/>
    <property type="match status" value="1"/>
</dbReference>
<evidence type="ECO:0000256" key="4">
    <source>
        <dbReference type="ARBA" id="ARBA00022741"/>
    </source>
</evidence>
<dbReference type="Gene3D" id="3.40.50.300">
    <property type="entry name" value="P-loop containing nucleotide triphosphate hydrolases"/>
    <property type="match status" value="1"/>
</dbReference>
<accession>A0A0X8FDH3</accession>
<organism evidence="10 11">
    <name type="scientific">Aerococcus urinae</name>
    <dbReference type="NCBI Taxonomy" id="1376"/>
    <lineage>
        <taxon>Bacteria</taxon>
        <taxon>Bacillati</taxon>
        <taxon>Bacillota</taxon>
        <taxon>Bacilli</taxon>
        <taxon>Lactobacillales</taxon>
        <taxon>Aerococcaceae</taxon>
        <taxon>Aerococcus</taxon>
    </lineage>
</organism>
<evidence type="ECO:0000256" key="6">
    <source>
        <dbReference type="ARBA" id="ARBA00022856"/>
    </source>
</evidence>
<dbReference type="GO" id="GO:0005524">
    <property type="term" value="F:ATP binding"/>
    <property type="evidence" value="ECO:0007669"/>
    <property type="project" value="UniProtKB-KW"/>
</dbReference>
<sequence>MTKQEKPLLEVHHLKQYFNVGQKNEVRGVDDISFDIYEGETFGLVGESGSGKTTTGRAIMRLYQPTDGEILFEGKDIAAIKKRQDELAFRKDIQMIFQDPYASLNPRMKVEDIIAEGLEIHKICNSEAEAKERVKQLLEVVGLKPDHASRYPHEFSGGQRQRIGIARALAVNPKMIIADEPISALDVSIQAQVVNLMQRLQKEFNLTYLFIAHDLSMVKYISNRIGVMYRGKLVELADSDELYYHALHPYTKSLLSAVPQPDPIHERNRKRIPYDHADFTGNESMHEIVPGHYVYCSPEEAEQYKANYK</sequence>
<evidence type="ECO:0000256" key="1">
    <source>
        <dbReference type="ARBA" id="ARBA00004202"/>
    </source>
</evidence>
<dbReference type="InterPro" id="IPR027417">
    <property type="entry name" value="P-loop_NTPase"/>
</dbReference>
<dbReference type="Proteomes" id="UP000594771">
    <property type="component" value="Chromosome"/>
</dbReference>
<dbReference type="Pfam" id="PF00005">
    <property type="entry name" value="ABC_tran"/>
    <property type="match status" value="1"/>
</dbReference>
<dbReference type="OrthoDB" id="9802264at2"/>
<keyword evidence="4" id="KW-0547">Nucleotide-binding</keyword>
<dbReference type="SMART" id="SM00382">
    <property type="entry name" value="AAA"/>
    <property type="match status" value="1"/>
</dbReference>
<dbReference type="GO" id="GO:0005886">
    <property type="term" value="C:plasma membrane"/>
    <property type="evidence" value="ECO:0007669"/>
    <property type="project" value="UniProtKB-SubCell"/>
</dbReference>
<dbReference type="InterPro" id="IPR003439">
    <property type="entry name" value="ABC_transporter-like_ATP-bd"/>
</dbReference>
<evidence type="ECO:0000313" key="11">
    <source>
        <dbReference type="Proteomes" id="UP000594771"/>
    </source>
</evidence>
<evidence type="ECO:0000256" key="5">
    <source>
        <dbReference type="ARBA" id="ARBA00022840"/>
    </source>
</evidence>
<dbReference type="PROSITE" id="PS50893">
    <property type="entry name" value="ABC_TRANSPORTER_2"/>
    <property type="match status" value="1"/>
</dbReference>
<dbReference type="PANTHER" id="PTHR43776">
    <property type="entry name" value="TRANSPORT ATP-BINDING PROTEIN"/>
    <property type="match status" value="1"/>
</dbReference>
<dbReference type="InterPro" id="IPR013563">
    <property type="entry name" value="Oligopep_ABC_C"/>
</dbReference>
<keyword evidence="5 10" id="KW-0067">ATP-binding</keyword>
<dbReference type="EMBL" id="JAOTML010000007">
    <property type="protein sequence ID" value="MCY3053692.1"/>
    <property type="molecule type" value="Genomic_DNA"/>
</dbReference>
<evidence type="ECO:0000313" key="9">
    <source>
        <dbReference type="EMBL" id="MCY3053692.1"/>
    </source>
</evidence>
<keyword evidence="7" id="KW-0653">Protein transport</keyword>
<feature type="domain" description="ABC transporter" evidence="8">
    <location>
        <begin position="9"/>
        <end position="255"/>
    </location>
</feature>
<dbReference type="SUPFAM" id="SSF52540">
    <property type="entry name" value="P-loop containing nucleoside triphosphate hydrolases"/>
    <property type="match status" value="1"/>
</dbReference>
<proteinExistence type="inferred from homology"/>
<dbReference type="InterPro" id="IPR050319">
    <property type="entry name" value="ABC_transp_ATP-bind"/>
</dbReference>
<dbReference type="RefSeq" id="WP_060777827.1">
    <property type="nucleotide sequence ID" value="NZ_CAJHLH010000003.1"/>
</dbReference>
<protein>
    <submittedName>
        <fullName evidence="10">ATP-binding cassette domain-containing protein</fullName>
    </submittedName>
</protein>
<reference evidence="9" key="2">
    <citation type="submission" date="2022-09" db="EMBL/GenBank/DDBJ databases">
        <title>Aerococcus urinae taxonomy study.</title>
        <authorList>
            <person name="Christensen J."/>
            <person name="Senneby E."/>
        </authorList>
    </citation>
    <scope>NUCLEOTIDE SEQUENCE</scope>
    <source>
        <strain evidence="9">NLD-066-U95</strain>
    </source>
</reference>
<dbReference type="Proteomes" id="UP001069145">
    <property type="component" value="Unassembled WGS sequence"/>
</dbReference>
<reference evidence="10 11" key="1">
    <citation type="submission" date="2020-12" db="EMBL/GenBank/DDBJ databases">
        <title>FDA dAtabase for Regulatory Grade micrObial Sequences (FDA-ARGOS): Supporting development and validation of Infectious Disease Dx tests.</title>
        <authorList>
            <person name="Sproer C."/>
            <person name="Gronow S."/>
            <person name="Severitt S."/>
            <person name="Schroder I."/>
            <person name="Tallon L."/>
            <person name="Sadzewicz L."/>
            <person name="Zhao X."/>
            <person name="Boylan J."/>
            <person name="Ott S."/>
            <person name="Bowen H."/>
            <person name="Vavikolanu K."/>
            <person name="Mehta A."/>
            <person name="Aluvathingal J."/>
            <person name="Nadendla S."/>
            <person name="Lowell S."/>
            <person name="Myers T."/>
            <person name="Yan Y."/>
            <person name="Sichtig H."/>
        </authorList>
    </citation>
    <scope>NUCLEOTIDE SEQUENCE [LARGE SCALE GENOMIC DNA]</scope>
    <source>
        <strain evidence="10 11">FDAARGOS_911</strain>
    </source>
</reference>
<dbReference type="AlphaFoldDB" id="A0A0X8FDH3"/>
<evidence type="ECO:0000259" key="8">
    <source>
        <dbReference type="PROSITE" id="PS50893"/>
    </source>
</evidence>
<dbReference type="GO" id="GO:0016887">
    <property type="term" value="F:ATP hydrolysis activity"/>
    <property type="evidence" value="ECO:0007669"/>
    <property type="project" value="InterPro"/>
</dbReference>